<accession>A0A9W9WH94</accession>
<comment type="caution">
    <text evidence="1">The sequence shown here is derived from an EMBL/GenBank/DDBJ whole genome shotgun (WGS) entry which is preliminary data.</text>
</comment>
<protein>
    <submittedName>
        <fullName evidence="1">Uncharacterized protein</fullName>
    </submittedName>
</protein>
<reference evidence="1" key="2">
    <citation type="journal article" date="2023" name="IMA Fungus">
        <title>Comparative genomic study of the Penicillium genus elucidates a diverse pangenome and 15 lateral gene transfer events.</title>
        <authorList>
            <person name="Petersen C."/>
            <person name="Sorensen T."/>
            <person name="Nielsen M.R."/>
            <person name="Sondergaard T.E."/>
            <person name="Sorensen J.L."/>
            <person name="Fitzpatrick D.A."/>
            <person name="Frisvad J.C."/>
            <person name="Nielsen K.L."/>
        </authorList>
    </citation>
    <scope>NUCLEOTIDE SEQUENCE</scope>
    <source>
        <strain evidence="1">IBT 17660</strain>
    </source>
</reference>
<organism evidence="1 2">
    <name type="scientific">Penicillium desertorum</name>
    <dbReference type="NCBI Taxonomy" id="1303715"/>
    <lineage>
        <taxon>Eukaryota</taxon>
        <taxon>Fungi</taxon>
        <taxon>Dikarya</taxon>
        <taxon>Ascomycota</taxon>
        <taxon>Pezizomycotina</taxon>
        <taxon>Eurotiomycetes</taxon>
        <taxon>Eurotiomycetidae</taxon>
        <taxon>Eurotiales</taxon>
        <taxon>Aspergillaceae</taxon>
        <taxon>Penicillium</taxon>
    </lineage>
</organism>
<reference evidence="1" key="1">
    <citation type="submission" date="2022-12" db="EMBL/GenBank/DDBJ databases">
        <authorList>
            <person name="Petersen C."/>
        </authorList>
    </citation>
    <scope>NUCLEOTIDE SEQUENCE</scope>
    <source>
        <strain evidence="1">IBT 17660</strain>
    </source>
</reference>
<evidence type="ECO:0000313" key="1">
    <source>
        <dbReference type="EMBL" id="KAJ5459493.1"/>
    </source>
</evidence>
<evidence type="ECO:0000313" key="2">
    <source>
        <dbReference type="Proteomes" id="UP001147760"/>
    </source>
</evidence>
<sequence length="62" mass="6799">MATAIRGDGSTDQSLLRDVIRTAGNIAAAKLPDEIGVDALPVNRRDFGGFCYCRICHSRNYR</sequence>
<dbReference type="AlphaFoldDB" id="A0A9W9WH94"/>
<name>A0A9W9WH94_9EURO</name>
<proteinExistence type="predicted"/>
<dbReference type="Proteomes" id="UP001147760">
    <property type="component" value="Unassembled WGS sequence"/>
</dbReference>
<keyword evidence="2" id="KW-1185">Reference proteome</keyword>
<gene>
    <name evidence="1" type="ORF">N7530_011437</name>
</gene>
<dbReference type="EMBL" id="JAPWDO010000008">
    <property type="protein sequence ID" value="KAJ5459493.1"/>
    <property type="molecule type" value="Genomic_DNA"/>
</dbReference>